<feature type="domain" description="Choline/carnitine acyltransferase" evidence="5">
    <location>
        <begin position="13"/>
        <end position="582"/>
    </location>
</feature>
<evidence type="ECO:0000313" key="7">
    <source>
        <dbReference type="Proteomes" id="UP000835052"/>
    </source>
</evidence>
<evidence type="ECO:0000313" key="6">
    <source>
        <dbReference type="EMBL" id="CAD6193617.1"/>
    </source>
</evidence>
<dbReference type="Proteomes" id="UP000835052">
    <property type="component" value="Unassembled WGS sequence"/>
</dbReference>
<comment type="caution">
    <text evidence="6">The sequence shown here is derived from an EMBL/GenBank/DDBJ whole genome shotgun (WGS) entry which is preliminary data.</text>
</comment>
<dbReference type="PROSITE" id="PS00439">
    <property type="entry name" value="ACYLTRANSF_C_1"/>
    <property type="match status" value="1"/>
</dbReference>
<dbReference type="InterPro" id="IPR042231">
    <property type="entry name" value="Cho/carn_acyl_trans_2"/>
</dbReference>
<dbReference type="InterPro" id="IPR039551">
    <property type="entry name" value="Cho/carn_acyl_trans"/>
</dbReference>
<dbReference type="EMBL" id="CAJGYM010000037">
    <property type="protein sequence ID" value="CAD6193617.1"/>
    <property type="molecule type" value="Genomic_DNA"/>
</dbReference>
<evidence type="ECO:0000256" key="3">
    <source>
        <dbReference type="ARBA" id="ARBA00023315"/>
    </source>
</evidence>
<evidence type="ECO:0000259" key="5">
    <source>
        <dbReference type="Pfam" id="PF00755"/>
    </source>
</evidence>
<accession>A0A8S1HEG3</accession>
<evidence type="ECO:0000256" key="2">
    <source>
        <dbReference type="ARBA" id="ARBA00022679"/>
    </source>
</evidence>
<dbReference type="AlphaFoldDB" id="A0A8S1HEG3"/>
<evidence type="ECO:0000256" key="4">
    <source>
        <dbReference type="PIRSR" id="PIRSR600542-1"/>
    </source>
</evidence>
<dbReference type="PANTHER" id="PTHR22589">
    <property type="entry name" value="CARNITINE O-ACYLTRANSFERASE"/>
    <property type="match status" value="1"/>
</dbReference>
<dbReference type="GO" id="GO:0008458">
    <property type="term" value="F:carnitine O-octanoyltransferase activity"/>
    <property type="evidence" value="ECO:0007669"/>
    <property type="project" value="TreeGrafter"/>
</dbReference>
<proteinExistence type="inferred from homology"/>
<dbReference type="OrthoDB" id="240216at2759"/>
<dbReference type="Pfam" id="PF00755">
    <property type="entry name" value="Carn_acyltransf"/>
    <property type="match status" value="1"/>
</dbReference>
<name>A0A8S1HEG3_9PELO</name>
<comment type="similarity">
    <text evidence="1">Belongs to the carnitine/choline acetyltransferase family.</text>
</comment>
<organism evidence="6 7">
    <name type="scientific">Caenorhabditis auriculariae</name>
    <dbReference type="NCBI Taxonomy" id="2777116"/>
    <lineage>
        <taxon>Eukaryota</taxon>
        <taxon>Metazoa</taxon>
        <taxon>Ecdysozoa</taxon>
        <taxon>Nematoda</taxon>
        <taxon>Chromadorea</taxon>
        <taxon>Rhabditida</taxon>
        <taxon>Rhabditina</taxon>
        <taxon>Rhabditomorpha</taxon>
        <taxon>Rhabditoidea</taxon>
        <taxon>Rhabditidae</taxon>
        <taxon>Peloderinae</taxon>
        <taxon>Caenorhabditis</taxon>
    </lineage>
</organism>
<dbReference type="SUPFAM" id="SSF52777">
    <property type="entry name" value="CoA-dependent acyltransferases"/>
    <property type="match status" value="2"/>
</dbReference>
<dbReference type="InterPro" id="IPR000542">
    <property type="entry name" value="Carn_acyl_trans"/>
</dbReference>
<dbReference type="Gene3D" id="3.30.559.10">
    <property type="entry name" value="Chloramphenicol acetyltransferase-like domain"/>
    <property type="match status" value="1"/>
</dbReference>
<sequence length="600" mass="68141">MTTFAKQATLPSLPVPPLKDSLEKYVESANVLLSPEEQRRLRQNVDKFAGSELAVQLQAALEKKALNERNWLEEWWYDAYNEIREPLEPFVSFAALNSHFVSLEGSQLCRAADVLHLWARVWHKIRSEQWPVTASRGVVWDMSQFHNLLNSRRTPKAPKDVIERSFKTKSEGKCPSGAVVNCRGVLWLINLVDSAENVKSPDELYKVLDFIAKNSKRNNSCVSILTTSHRDTWAENRAKLIGISKQNEELLQSLEESVLVLTLADKSLADHQNTMRDVFMDESWYVWQDKSLNVVIYEDGQNATHGEHSNVDAIVVLQTSDEVATKVRKELWIPEDVDFEMPQRLDFELDQALRDVISEADQTFHKTKEAFRARVVHFRGYGNDKCRASKLYTDTLVQIALQLAFVKTHGFLAPIYETASTRKFFHGRTETVRGCTRQFSAFAKKVFENAPLTEQQKLFGEAVAAHNFLMEECMEGRGFDRHLFGLRKTLELFNRGCSPKRPLPEFLQDDTWTKAGGGGNFLLSTSLTGYMAGDELGAYGYVNAMRPDGYGCFYRIGKTRITVTVSDWKGSKSNIDAFCDAISWAFNHLESLLPAAPSKL</sequence>
<dbReference type="InterPro" id="IPR023213">
    <property type="entry name" value="CAT-like_dom_sf"/>
</dbReference>
<dbReference type="GO" id="GO:0005777">
    <property type="term" value="C:peroxisome"/>
    <property type="evidence" value="ECO:0007669"/>
    <property type="project" value="TreeGrafter"/>
</dbReference>
<reference evidence="6" key="1">
    <citation type="submission" date="2020-10" db="EMBL/GenBank/DDBJ databases">
        <authorList>
            <person name="Kikuchi T."/>
        </authorList>
    </citation>
    <scope>NUCLEOTIDE SEQUENCE</scope>
    <source>
        <strain evidence="6">NKZ352</strain>
    </source>
</reference>
<evidence type="ECO:0000256" key="1">
    <source>
        <dbReference type="ARBA" id="ARBA00005232"/>
    </source>
</evidence>
<keyword evidence="3" id="KW-0012">Acyltransferase</keyword>
<keyword evidence="2" id="KW-0808">Transferase</keyword>
<gene>
    <name evidence="6" type="ORF">CAUJ_LOCUS9536</name>
</gene>
<dbReference type="PANTHER" id="PTHR22589:SF67">
    <property type="entry name" value="PEROXISOMAL CARNITINE O-OCTANOYLTRANSFERASE"/>
    <property type="match status" value="1"/>
</dbReference>
<protein>
    <recommendedName>
        <fullName evidence="5">Choline/carnitine acyltransferase domain-containing protein</fullName>
    </recommendedName>
</protein>
<keyword evidence="7" id="KW-1185">Reference proteome</keyword>
<dbReference type="Gene3D" id="3.30.559.70">
    <property type="entry name" value="Choline/Carnitine o-acyltransferase, domain 2"/>
    <property type="match status" value="1"/>
</dbReference>
<feature type="active site" description="Proton acceptor" evidence="4">
    <location>
        <position position="308"/>
    </location>
</feature>